<dbReference type="InterPro" id="IPR000489">
    <property type="entry name" value="Pterin-binding_dom"/>
</dbReference>
<comment type="catalytic activity">
    <reaction evidence="1">
        <text>(7,8-dihydropterin-6-yl)methyl diphosphate + 4-aminobenzoate = 7,8-dihydropteroate + diphosphate</text>
        <dbReference type="Rhea" id="RHEA:19949"/>
        <dbReference type="ChEBI" id="CHEBI:17836"/>
        <dbReference type="ChEBI" id="CHEBI:17839"/>
        <dbReference type="ChEBI" id="CHEBI:33019"/>
        <dbReference type="ChEBI" id="CHEBI:72950"/>
        <dbReference type="EC" id="2.5.1.15"/>
    </reaction>
</comment>
<comment type="cofactor">
    <cofactor evidence="2">
        <name>Mg(2+)</name>
        <dbReference type="ChEBI" id="CHEBI:18420"/>
    </cofactor>
</comment>
<dbReference type="AlphaFoldDB" id="A0A485M340"/>
<accession>A0A485M340</accession>
<dbReference type="GO" id="GO:0046656">
    <property type="term" value="P:folic acid biosynthetic process"/>
    <property type="evidence" value="ECO:0007669"/>
    <property type="project" value="UniProtKB-KW"/>
</dbReference>
<evidence type="ECO:0000256" key="1">
    <source>
        <dbReference type="ARBA" id="ARBA00000012"/>
    </source>
</evidence>
<dbReference type="InterPro" id="IPR045031">
    <property type="entry name" value="DHP_synth-like"/>
</dbReference>
<dbReference type="PROSITE" id="PS00792">
    <property type="entry name" value="DHPS_1"/>
    <property type="match status" value="1"/>
</dbReference>
<dbReference type="InterPro" id="IPR011005">
    <property type="entry name" value="Dihydropteroate_synth-like_sf"/>
</dbReference>
<keyword evidence="6" id="KW-0479">Metal-binding</keyword>
<organism evidence="10">
    <name type="scientific">anaerobic digester metagenome</name>
    <dbReference type="NCBI Taxonomy" id="1263854"/>
    <lineage>
        <taxon>unclassified sequences</taxon>
        <taxon>metagenomes</taxon>
        <taxon>ecological metagenomes</taxon>
    </lineage>
</organism>
<comment type="pathway">
    <text evidence="3">Cofactor biosynthesis; tetrahydrofolate biosynthesis; 7,8-dihydrofolate from 2-amino-4-hydroxy-6-hydroxymethyl-7,8-dihydropteridine diphosphate and 4-aminobenzoate: step 1/2.</text>
</comment>
<evidence type="ECO:0000256" key="4">
    <source>
        <dbReference type="ARBA" id="ARBA00012458"/>
    </source>
</evidence>
<dbReference type="GO" id="GO:0046654">
    <property type="term" value="P:tetrahydrofolate biosynthetic process"/>
    <property type="evidence" value="ECO:0007669"/>
    <property type="project" value="TreeGrafter"/>
</dbReference>
<dbReference type="GO" id="GO:0005829">
    <property type="term" value="C:cytosol"/>
    <property type="evidence" value="ECO:0007669"/>
    <property type="project" value="TreeGrafter"/>
</dbReference>
<evidence type="ECO:0000256" key="8">
    <source>
        <dbReference type="ARBA" id="ARBA00022909"/>
    </source>
</evidence>
<keyword evidence="8" id="KW-0289">Folate biosynthesis</keyword>
<dbReference type="PANTHER" id="PTHR20941">
    <property type="entry name" value="FOLATE SYNTHESIS PROTEINS"/>
    <property type="match status" value="1"/>
</dbReference>
<dbReference type="InterPro" id="IPR006390">
    <property type="entry name" value="DHP_synth_dom"/>
</dbReference>
<evidence type="ECO:0000256" key="5">
    <source>
        <dbReference type="ARBA" id="ARBA00022679"/>
    </source>
</evidence>
<dbReference type="PROSITE" id="PS50972">
    <property type="entry name" value="PTERIN_BINDING"/>
    <property type="match status" value="1"/>
</dbReference>
<gene>
    <name evidence="10" type="primary">folP</name>
    <name evidence="10" type="ORF">SCFA_40026</name>
</gene>
<dbReference type="EMBL" id="CAADRM010000103">
    <property type="protein sequence ID" value="VFU15135.1"/>
    <property type="molecule type" value="Genomic_DNA"/>
</dbReference>
<dbReference type="PANTHER" id="PTHR20941:SF1">
    <property type="entry name" value="FOLIC ACID SYNTHESIS PROTEIN FOL1"/>
    <property type="match status" value="1"/>
</dbReference>
<reference evidence="10" key="1">
    <citation type="submission" date="2019-03" db="EMBL/GenBank/DDBJ databases">
        <authorList>
            <person name="Hao L."/>
        </authorList>
    </citation>
    <scope>NUCLEOTIDE SEQUENCE</scope>
</reference>
<dbReference type="EC" id="2.5.1.15" evidence="4"/>
<evidence type="ECO:0000313" key="10">
    <source>
        <dbReference type="EMBL" id="VFU15135.1"/>
    </source>
</evidence>
<keyword evidence="7" id="KW-0460">Magnesium</keyword>
<dbReference type="FunFam" id="3.20.20.20:FF:000006">
    <property type="entry name" value="Dihydropteroate synthase"/>
    <property type="match status" value="1"/>
</dbReference>
<sequence>MAPRSTRSSRKGLPRARLLTGANGQDILSCGADPASIPYMEPKLHHRNLLIQGVKLYAANILKQSMLSLGGDAAVHRGAISGKVDVSDCLIMGDLRHYRLLVEKLKHQPGMADLAGLIEQQVFADSRGLSLKLLGKEYHWPDTPVIMGVLNVTPDSFSDGGAWLDPEKAVDHALDMVHSGAGIVDVGGESTRPGARQISVDDEIARVVPVIKKIASRIDAPVSIDTRNAPVARAAIDAGASIVNDVSALRHDPSMLEVVRSTGAGIILMHMRGTPETMQNHTSYRDIVSEIYAFLDGQIEQCLQAGVDPRSILADPGIGFGKDLAGNLRLIHHIDEFASLGVPVVLGHSRKSFIGTALDVPVHERQEGTDAVSAWAAIQGVHVLRVHDVRRTSRIRDMILAIRRGA</sequence>
<proteinExistence type="predicted"/>
<protein>
    <recommendedName>
        <fullName evidence="4">dihydropteroate synthase</fullName>
        <ecNumber evidence="4">2.5.1.15</ecNumber>
    </recommendedName>
</protein>
<dbReference type="CDD" id="cd00739">
    <property type="entry name" value="DHPS"/>
    <property type="match status" value="1"/>
</dbReference>
<evidence type="ECO:0000259" key="9">
    <source>
        <dbReference type="PROSITE" id="PS50972"/>
    </source>
</evidence>
<dbReference type="PROSITE" id="PS00793">
    <property type="entry name" value="DHPS_2"/>
    <property type="match status" value="1"/>
</dbReference>
<dbReference type="SUPFAM" id="SSF51717">
    <property type="entry name" value="Dihydropteroate synthetase-like"/>
    <property type="match status" value="1"/>
</dbReference>
<feature type="domain" description="Pterin-binding" evidence="9">
    <location>
        <begin position="144"/>
        <end position="397"/>
    </location>
</feature>
<keyword evidence="5 10" id="KW-0808">Transferase</keyword>
<name>A0A485M340_9ZZZZ</name>
<dbReference type="GO" id="GO:0004156">
    <property type="term" value="F:dihydropteroate synthase activity"/>
    <property type="evidence" value="ECO:0007669"/>
    <property type="project" value="UniProtKB-EC"/>
</dbReference>
<evidence type="ECO:0000256" key="2">
    <source>
        <dbReference type="ARBA" id="ARBA00001946"/>
    </source>
</evidence>
<evidence type="ECO:0000256" key="3">
    <source>
        <dbReference type="ARBA" id="ARBA00004763"/>
    </source>
</evidence>
<dbReference type="Gene3D" id="3.20.20.20">
    <property type="entry name" value="Dihydropteroate synthase-like"/>
    <property type="match status" value="1"/>
</dbReference>
<evidence type="ECO:0000256" key="6">
    <source>
        <dbReference type="ARBA" id="ARBA00022723"/>
    </source>
</evidence>
<dbReference type="NCBIfam" id="TIGR01496">
    <property type="entry name" value="DHPS"/>
    <property type="match status" value="1"/>
</dbReference>
<dbReference type="GO" id="GO:0046872">
    <property type="term" value="F:metal ion binding"/>
    <property type="evidence" value="ECO:0007669"/>
    <property type="project" value="UniProtKB-KW"/>
</dbReference>
<evidence type="ECO:0000256" key="7">
    <source>
        <dbReference type="ARBA" id="ARBA00022842"/>
    </source>
</evidence>
<dbReference type="Pfam" id="PF00809">
    <property type="entry name" value="Pterin_bind"/>
    <property type="match status" value="1"/>
</dbReference>